<dbReference type="InterPro" id="IPR001680">
    <property type="entry name" value="WD40_rpt"/>
</dbReference>
<dbReference type="OrthoDB" id="1667587at2759"/>
<dbReference type="GO" id="GO:0005737">
    <property type="term" value="C:cytoplasm"/>
    <property type="evidence" value="ECO:0007669"/>
    <property type="project" value="UniProtKB-ARBA"/>
</dbReference>
<evidence type="ECO:0000313" key="5">
    <source>
        <dbReference type="EMBL" id="KAF9509719.1"/>
    </source>
</evidence>
<feature type="compositionally biased region" description="Low complexity" evidence="4">
    <location>
        <begin position="423"/>
        <end position="434"/>
    </location>
</feature>
<dbReference type="Pfam" id="PF21032">
    <property type="entry name" value="PROPPIN"/>
    <property type="match status" value="1"/>
</dbReference>
<evidence type="ECO:0000256" key="3">
    <source>
        <dbReference type="ARBA" id="ARBA00025740"/>
    </source>
</evidence>
<feature type="compositionally biased region" description="Pro residues" evidence="4">
    <location>
        <begin position="178"/>
        <end position="207"/>
    </location>
</feature>
<comment type="caution">
    <text evidence="5">The sequence shown here is derived from an EMBL/GenBank/DDBJ whole genome shotgun (WGS) entry which is preliminary data.</text>
</comment>
<protein>
    <submittedName>
        <fullName evidence="5">Uncharacterized protein</fullName>
    </submittedName>
</protein>
<comment type="similarity">
    <text evidence="3">Belongs to the WD repeat PROPPIN family.</text>
</comment>
<proteinExistence type="inferred from homology"/>
<feature type="region of interest" description="Disordered" evidence="4">
    <location>
        <begin position="415"/>
        <end position="470"/>
    </location>
</feature>
<keyword evidence="6" id="KW-1185">Reference proteome</keyword>
<feature type="compositionally biased region" description="Basic residues" evidence="4">
    <location>
        <begin position="448"/>
        <end position="460"/>
    </location>
</feature>
<sequence>MHVRHTIQPATPLNIIDVRFDQGIQIFTACTSTGYAVYRAWPLTLLRKRDLTKGTLSMVQPLHTSSLLFLVGGGRSPLYPPNKVIMYDDALGREVAELEFRERVLGLAARRGWLAVALKRRVVVYRFIDGVVARYREWETCVNMRGLMSLATAPESTLLAIPGRQTGHVQLIHLPPCPPPTPSPVQPSPISPHLPPPPIPAPGPPPMRTNSSAKAPISIILAHTTPLSTLCSPPSGRLLSTASERGTLIRVWDTSSGKLVRELRRGTDKAEIYGVAFRGDESEVCVWSDKGTVHVFKIGLPTPDTDRGAVGNRHSSLSPLSPFLRLPKYFASEWSYASYRLPGPTAHISLSSALNSGGDYPASEDAGEEEKCVVGWIQVPVHECEEEEVEEEVMQYQLVALTYSGCWYRLSVPSSSPNSQVLPSTVPSPAVPSTGAIRIPQPRDRDRTSHHHVSSKGKKKEKAESDGERVGRQCVLEEFRRFGRWDGWA</sequence>
<evidence type="ECO:0000256" key="2">
    <source>
        <dbReference type="ARBA" id="ARBA00022737"/>
    </source>
</evidence>
<feature type="compositionally biased region" description="Basic and acidic residues" evidence="4">
    <location>
        <begin position="461"/>
        <end position="470"/>
    </location>
</feature>
<reference evidence="5" key="1">
    <citation type="journal article" date="2020" name="Nat. Commun.">
        <title>Large-scale genome sequencing of mycorrhizal fungi provides insights into the early evolution of symbiotic traits.</title>
        <authorList>
            <person name="Miyauchi S."/>
            <person name="Kiss E."/>
            <person name="Kuo A."/>
            <person name="Drula E."/>
            <person name="Kohler A."/>
            <person name="Sanchez-Garcia M."/>
            <person name="Morin E."/>
            <person name="Andreopoulos B."/>
            <person name="Barry K.W."/>
            <person name="Bonito G."/>
            <person name="Buee M."/>
            <person name="Carver A."/>
            <person name="Chen C."/>
            <person name="Cichocki N."/>
            <person name="Clum A."/>
            <person name="Culley D."/>
            <person name="Crous P.W."/>
            <person name="Fauchery L."/>
            <person name="Girlanda M."/>
            <person name="Hayes R.D."/>
            <person name="Keri Z."/>
            <person name="LaButti K."/>
            <person name="Lipzen A."/>
            <person name="Lombard V."/>
            <person name="Magnuson J."/>
            <person name="Maillard F."/>
            <person name="Murat C."/>
            <person name="Nolan M."/>
            <person name="Ohm R.A."/>
            <person name="Pangilinan J."/>
            <person name="Pereira M.F."/>
            <person name="Perotto S."/>
            <person name="Peter M."/>
            <person name="Pfister S."/>
            <person name="Riley R."/>
            <person name="Sitrit Y."/>
            <person name="Stielow J.B."/>
            <person name="Szollosi G."/>
            <person name="Zifcakova L."/>
            <person name="Stursova M."/>
            <person name="Spatafora J.W."/>
            <person name="Tedersoo L."/>
            <person name="Vaario L.M."/>
            <person name="Yamada A."/>
            <person name="Yan M."/>
            <person name="Wang P."/>
            <person name="Xu J."/>
            <person name="Bruns T."/>
            <person name="Baldrian P."/>
            <person name="Vilgalys R."/>
            <person name="Dunand C."/>
            <person name="Henrissat B."/>
            <person name="Grigoriev I.V."/>
            <person name="Hibbett D."/>
            <person name="Nagy L.G."/>
            <person name="Martin F.M."/>
        </authorList>
    </citation>
    <scope>NUCLEOTIDE SEQUENCE</scope>
    <source>
        <strain evidence="5">UP504</strain>
    </source>
</reference>
<dbReference type="Proteomes" id="UP000886523">
    <property type="component" value="Unassembled WGS sequence"/>
</dbReference>
<evidence type="ECO:0000313" key="6">
    <source>
        <dbReference type="Proteomes" id="UP000886523"/>
    </source>
</evidence>
<dbReference type="AlphaFoldDB" id="A0A9P6APL6"/>
<dbReference type="SUPFAM" id="SSF50978">
    <property type="entry name" value="WD40 repeat-like"/>
    <property type="match status" value="1"/>
</dbReference>
<dbReference type="Gene3D" id="2.130.10.10">
    <property type="entry name" value="YVTN repeat-like/Quinoprotein amine dehydrogenase"/>
    <property type="match status" value="1"/>
</dbReference>
<gene>
    <name evidence="5" type="ORF">BS47DRAFT_1301129</name>
</gene>
<name>A0A9P6APL6_9AGAM</name>
<keyword evidence="1" id="KW-0853">WD repeat</keyword>
<dbReference type="SMART" id="SM00320">
    <property type="entry name" value="WD40"/>
    <property type="match status" value="2"/>
</dbReference>
<evidence type="ECO:0000256" key="4">
    <source>
        <dbReference type="SAM" id="MobiDB-lite"/>
    </source>
</evidence>
<keyword evidence="2" id="KW-0677">Repeat</keyword>
<organism evidence="5 6">
    <name type="scientific">Hydnum rufescens UP504</name>
    <dbReference type="NCBI Taxonomy" id="1448309"/>
    <lineage>
        <taxon>Eukaryota</taxon>
        <taxon>Fungi</taxon>
        <taxon>Dikarya</taxon>
        <taxon>Basidiomycota</taxon>
        <taxon>Agaricomycotina</taxon>
        <taxon>Agaricomycetes</taxon>
        <taxon>Cantharellales</taxon>
        <taxon>Hydnaceae</taxon>
        <taxon>Hydnum</taxon>
    </lineage>
</organism>
<dbReference type="InterPro" id="IPR048720">
    <property type="entry name" value="PROPPIN"/>
</dbReference>
<accession>A0A9P6APL6</accession>
<dbReference type="InterPro" id="IPR036322">
    <property type="entry name" value="WD40_repeat_dom_sf"/>
</dbReference>
<evidence type="ECO:0000256" key="1">
    <source>
        <dbReference type="ARBA" id="ARBA00022574"/>
    </source>
</evidence>
<dbReference type="InterPro" id="IPR015943">
    <property type="entry name" value="WD40/YVTN_repeat-like_dom_sf"/>
</dbReference>
<feature type="region of interest" description="Disordered" evidence="4">
    <location>
        <begin position="178"/>
        <end position="208"/>
    </location>
</feature>
<dbReference type="EMBL" id="MU129030">
    <property type="protein sequence ID" value="KAF9509719.1"/>
    <property type="molecule type" value="Genomic_DNA"/>
</dbReference>
<dbReference type="PANTHER" id="PTHR11227">
    <property type="entry name" value="WD-REPEAT PROTEIN INTERACTING WITH PHOSPHOINOSIDES WIPI -RELATED"/>
    <property type="match status" value="1"/>
</dbReference>